<dbReference type="Proteomes" id="UP000094487">
    <property type="component" value="Unassembled WGS sequence"/>
</dbReference>
<keyword evidence="2" id="KW-1185">Reference proteome</keyword>
<dbReference type="InterPro" id="IPR007358">
    <property type="entry name" value="Nucleoid_associated_NdpA"/>
</dbReference>
<protein>
    <recommendedName>
        <fullName evidence="3">Nucleoid-associated protein</fullName>
    </recommendedName>
</protein>
<dbReference type="EMBL" id="MDDS01000003">
    <property type="protein sequence ID" value="ODP39699.1"/>
    <property type="molecule type" value="Genomic_DNA"/>
</dbReference>
<sequence length="359" mass="41473">MLHDRRQGDAMPFLTDAERDDLRIDRMIFHVVGPDLEEPVLLAEFDPPIFTEFFLKRIKSALGGNAYRFMQDSPTMATLREIGGDDAVFVTGSERLAGAFQHEHRRNSIDGVFFLFLLSTVDDRRLFALVKYDNDQVLKYDIADRDGQRRAILEEFRQTFSTKRESLQKIALVRLGEEDGELMVRDRSRPDGISEYFEKFLRVRRAATPAEFTKKAERVFKEVFRQHRADLDPDIVKGGARRINEQLRATREFGPETQGQLFDSIFGMLPDDSPVRKTFKRKLTAQRLDEETFRVDPTAIPKPSRKRIETIEGIQILFDEEVRNRIERRELDTGDTEIRITTARVTVDDDDALGRIGGA</sequence>
<accession>A0A1E3M131</accession>
<dbReference type="GO" id="GO:0009295">
    <property type="term" value="C:nucleoid"/>
    <property type="evidence" value="ECO:0007669"/>
    <property type="project" value="InterPro"/>
</dbReference>
<dbReference type="Pfam" id="PF04245">
    <property type="entry name" value="NA37"/>
    <property type="match status" value="1"/>
</dbReference>
<name>A0A1E3M131_9SPHN</name>
<comment type="caution">
    <text evidence="1">The sequence shown here is derived from an EMBL/GenBank/DDBJ whole genome shotgun (WGS) entry which is preliminary data.</text>
</comment>
<organism evidence="1 2">
    <name type="scientific">Sphingomonas turrisvirgatae</name>
    <dbReference type="NCBI Taxonomy" id="1888892"/>
    <lineage>
        <taxon>Bacteria</taxon>
        <taxon>Pseudomonadati</taxon>
        <taxon>Pseudomonadota</taxon>
        <taxon>Alphaproteobacteria</taxon>
        <taxon>Sphingomonadales</taxon>
        <taxon>Sphingomonadaceae</taxon>
        <taxon>Sphingomonas</taxon>
    </lineage>
</organism>
<evidence type="ECO:0000313" key="1">
    <source>
        <dbReference type="EMBL" id="ODP39699.1"/>
    </source>
</evidence>
<proteinExistence type="predicted"/>
<dbReference type="STRING" id="1888892.BFL28_08695"/>
<evidence type="ECO:0000313" key="2">
    <source>
        <dbReference type="Proteomes" id="UP000094487"/>
    </source>
</evidence>
<dbReference type="AlphaFoldDB" id="A0A1E3M131"/>
<evidence type="ECO:0008006" key="3">
    <source>
        <dbReference type="Google" id="ProtNLM"/>
    </source>
</evidence>
<gene>
    <name evidence="1" type="ORF">BFL28_08695</name>
</gene>
<reference evidence="1 2" key="1">
    <citation type="submission" date="2016-08" db="EMBL/GenBank/DDBJ databases">
        <title>Draft genome of the agarase producing Sphingomonas sp. MCT13.</title>
        <authorList>
            <person name="D'Andrea M.M."/>
            <person name="Rossolini G.M."/>
            <person name="Thaller M.C."/>
        </authorList>
    </citation>
    <scope>NUCLEOTIDE SEQUENCE [LARGE SCALE GENOMIC DNA]</scope>
    <source>
        <strain evidence="1 2">MCT13</strain>
    </source>
</reference>